<dbReference type="Proteomes" id="UP000003781">
    <property type="component" value="Unassembled WGS sequence"/>
</dbReference>
<evidence type="ECO:0000313" key="2">
    <source>
        <dbReference type="Proteomes" id="UP000003781"/>
    </source>
</evidence>
<keyword evidence="2" id="KW-1185">Reference proteome</keyword>
<organism evidence="1 2">
    <name type="scientific">Crocosphaera chwakensis CCY0110</name>
    <dbReference type="NCBI Taxonomy" id="391612"/>
    <lineage>
        <taxon>Bacteria</taxon>
        <taxon>Bacillati</taxon>
        <taxon>Cyanobacteriota</taxon>
        <taxon>Cyanophyceae</taxon>
        <taxon>Oscillatoriophycideae</taxon>
        <taxon>Chroococcales</taxon>
        <taxon>Aphanothecaceae</taxon>
        <taxon>Crocosphaera</taxon>
        <taxon>Crocosphaera chwakensis</taxon>
    </lineage>
</organism>
<accession>A3IJI3</accession>
<sequence length="27" mass="3079">MIDFFEKSLIAKVGHPNCLFPSLIPNF</sequence>
<dbReference type="AlphaFoldDB" id="A3IJI3"/>
<name>A3IJI3_9CHRO</name>
<proteinExistence type="predicted"/>
<dbReference type="EMBL" id="AAXW01000002">
    <property type="protein sequence ID" value="EAZ93965.1"/>
    <property type="molecule type" value="Genomic_DNA"/>
</dbReference>
<reference evidence="1 2" key="1">
    <citation type="submission" date="2007-03" db="EMBL/GenBank/DDBJ databases">
        <authorList>
            <person name="Stal L."/>
            <person name="Ferriera S."/>
            <person name="Johnson J."/>
            <person name="Kravitz S."/>
            <person name="Beeson K."/>
            <person name="Sutton G."/>
            <person name="Rogers Y.-H."/>
            <person name="Friedman R."/>
            <person name="Frazier M."/>
            <person name="Venter J.C."/>
        </authorList>
    </citation>
    <scope>NUCLEOTIDE SEQUENCE [LARGE SCALE GENOMIC DNA]</scope>
    <source>
        <strain evidence="1 2">CCY0110</strain>
    </source>
</reference>
<protein>
    <submittedName>
        <fullName evidence="1">Uncharacterized protein</fullName>
    </submittedName>
</protein>
<gene>
    <name evidence="1" type="ORF">CY0110_19257</name>
</gene>
<evidence type="ECO:0000313" key="1">
    <source>
        <dbReference type="EMBL" id="EAZ93965.1"/>
    </source>
</evidence>
<dbReference type="eggNOG" id="COG3464">
    <property type="taxonomic scope" value="Bacteria"/>
</dbReference>
<comment type="caution">
    <text evidence="1">The sequence shown here is derived from an EMBL/GenBank/DDBJ whole genome shotgun (WGS) entry which is preliminary data.</text>
</comment>